<reference evidence="3" key="1">
    <citation type="submission" date="2016-10" db="EMBL/GenBank/DDBJ databases">
        <authorList>
            <person name="Varghese N."/>
            <person name="Submissions S."/>
        </authorList>
    </citation>
    <scope>NUCLEOTIDE SEQUENCE [LARGE SCALE GENOMIC DNA]</scope>
    <source>
        <strain evidence="3">DSM 44526</strain>
    </source>
</reference>
<organism evidence="2 3">
    <name type="scientific">Klenkia brasiliensis</name>
    <dbReference type="NCBI Taxonomy" id="333142"/>
    <lineage>
        <taxon>Bacteria</taxon>
        <taxon>Bacillati</taxon>
        <taxon>Actinomycetota</taxon>
        <taxon>Actinomycetes</taxon>
        <taxon>Geodermatophilales</taxon>
        <taxon>Geodermatophilaceae</taxon>
        <taxon>Klenkia</taxon>
    </lineage>
</organism>
<proteinExistence type="predicted"/>
<keyword evidence="1" id="KW-1133">Transmembrane helix</keyword>
<evidence type="ECO:0000313" key="2">
    <source>
        <dbReference type="EMBL" id="SDG24735.1"/>
    </source>
</evidence>
<keyword evidence="3" id="KW-1185">Reference proteome</keyword>
<dbReference type="RefSeq" id="WP_131801451.1">
    <property type="nucleotide sequence ID" value="NZ_FNCF01000003.1"/>
</dbReference>
<protein>
    <submittedName>
        <fullName evidence="2">Uncharacterized protein</fullName>
    </submittedName>
</protein>
<sequence length="245" mass="25349">MTEQLQGLPGLALLCARAALGGLLSGGFAAWAYYDDLFRELSHTFGLWILLVVLVSARRPWRPAVLASTTGLAVAVAAFYIGKDLMYALEYPGMPYAVNLTVLAQWLVLAGIAGPLLGWVFSHVGRVDLPGTGATAAAVGLLVADAARRTTTHSADPAVLLLGAVAVAVVLVLGIRTRTQLLAGLVCAVPCAGVGTALVSAPDLLEQLLLQRSAPEQVVHGAAGGAGDLLVPVPVLQLRRRAPQP</sequence>
<accession>A0A1G7SNU2</accession>
<feature type="transmembrane region" description="Helical" evidence="1">
    <location>
        <begin position="64"/>
        <end position="82"/>
    </location>
</feature>
<keyword evidence="1" id="KW-0812">Transmembrane</keyword>
<feature type="transmembrane region" description="Helical" evidence="1">
    <location>
        <begin position="158"/>
        <end position="175"/>
    </location>
</feature>
<dbReference type="EMBL" id="FNCF01000003">
    <property type="protein sequence ID" value="SDG24735.1"/>
    <property type="molecule type" value="Genomic_DNA"/>
</dbReference>
<evidence type="ECO:0000313" key="3">
    <source>
        <dbReference type="Proteomes" id="UP000198863"/>
    </source>
</evidence>
<feature type="transmembrane region" description="Helical" evidence="1">
    <location>
        <begin position="12"/>
        <end position="34"/>
    </location>
</feature>
<feature type="transmembrane region" description="Helical" evidence="1">
    <location>
        <begin position="181"/>
        <end position="205"/>
    </location>
</feature>
<feature type="transmembrane region" description="Helical" evidence="1">
    <location>
        <begin position="40"/>
        <end position="57"/>
    </location>
</feature>
<gene>
    <name evidence="2" type="ORF">SAMN05660324_2104</name>
</gene>
<feature type="transmembrane region" description="Helical" evidence="1">
    <location>
        <begin position="102"/>
        <end position="121"/>
    </location>
</feature>
<dbReference type="OrthoDB" id="3638133at2"/>
<dbReference type="Proteomes" id="UP000198863">
    <property type="component" value="Unassembled WGS sequence"/>
</dbReference>
<name>A0A1G7SNU2_9ACTN</name>
<keyword evidence="1" id="KW-0472">Membrane</keyword>
<evidence type="ECO:0000256" key="1">
    <source>
        <dbReference type="SAM" id="Phobius"/>
    </source>
</evidence>
<dbReference type="AlphaFoldDB" id="A0A1G7SNU2"/>